<proteinExistence type="predicted"/>
<reference evidence="2" key="1">
    <citation type="journal article" date="2021" name="bioRxiv">
        <title>Whole Genome Assembly and Annotation of Northern Wild Rice, Zizania palustris L., Supports a Whole Genome Duplication in the Zizania Genus.</title>
        <authorList>
            <person name="Haas M."/>
            <person name="Kono T."/>
            <person name="Macchietto M."/>
            <person name="Millas R."/>
            <person name="McGilp L."/>
            <person name="Shao M."/>
            <person name="Duquette J."/>
            <person name="Hirsch C.N."/>
            <person name="Kimball J."/>
        </authorList>
    </citation>
    <scope>NUCLEOTIDE SEQUENCE</scope>
    <source>
        <tissue evidence="2">Fresh leaf tissue</tissue>
    </source>
</reference>
<sequence>MLGRKVTDSAALVVDHHGHGGYHRPSVLVSACMVDAISRRTSNVGVNGKYPAHGWNPALGVGVDFGSGDDCGPLLGDGDFSRPSEGRLGFSDARVSLLSSIPIPHGGHLF</sequence>
<comment type="caution">
    <text evidence="2">The sequence shown here is derived from an EMBL/GenBank/DDBJ whole genome shotgun (WGS) entry which is preliminary data.</text>
</comment>
<keyword evidence="3" id="KW-1185">Reference proteome</keyword>
<protein>
    <submittedName>
        <fullName evidence="2">Uncharacterized protein</fullName>
    </submittedName>
</protein>
<accession>A0A8J5RAV1</accession>
<organism evidence="2 3">
    <name type="scientific">Zizania palustris</name>
    <name type="common">Northern wild rice</name>
    <dbReference type="NCBI Taxonomy" id="103762"/>
    <lineage>
        <taxon>Eukaryota</taxon>
        <taxon>Viridiplantae</taxon>
        <taxon>Streptophyta</taxon>
        <taxon>Embryophyta</taxon>
        <taxon>Tracheophyta</taxon>
        <taxon>Spermatophyta</taxon>
        <taxon>Magnoliopsida</taxon>
        <taxon>Liliopsida</taxon>
        <taxon>Poales</taxon>
        <taxon>Poaceae</taxon>
        <taxon>BOP clade</taxon>
        <taxon>Oryzoideae</taxon>
        <taxon>Oryzeae</taxon>
        <taxon>Zizaniinae</taxon>
        <taxon>Zizania</taxon>
    </lineage>
</organism>
<gene>
    <name evidence="2" type="ORF">GUJ93_ZPchr2170g33346</name>
    <name evidence="1" type="ORF">GUJ93_ZPchr2170g33347</name>
</gene>
<evidence type="ECO:0000313" key="3">
    <source>
        <dbReference type="Proteomes" id="UP000729402"/>
    </source>
</evidence>
<reference evidence="2" key="2">
    <citation type="submission" date="2021-02" db="EMBL/GenBank/DDBJ databases">
        <authorList>
            <person name="Kimball J.A."/>
            <person name="Haas M.W."/>
            <person name="Macchietto M."/>
            <person name="Kono T."/>
            <person name="Duquette J."/>
            <person name="Shao M."/>
        </authorList>
    </citation>
    <scope>NUCLEOTIDE SEQUENCE</scope>
    <source>
        <tissue evidence="2">Fresh leaf tissue</tissue>
    </source>
</reference>
<name>A0A8J5RAV1_ZIZPA</name>
<dbReference type="Proteomes" id="UP000729402">
    <property type="component" value="Unassembled WGS sequence"/>
</dbReference>
<evidence type="ECO:0000313" key="1">
    <source>
        <dbReference type="EMBL" id="KAG8042975.1"/>
    </source>
</evidence>
<dbReference type="EMBL" id="JAAALK010001404">
    <property type="protein sequence ID" value="KAG8042975.1"/>
    <property type="molecule type" value="Genomic_DNA"/>
</dbReference>
<dbReference type="AlphaFoldDB" id="A0A8J5RAV1"/>
<evidence type="ECO:0000313" key="2">
    <source>
        <dbReference type="EMBL" id="KAG8042982.1"/>
    </source>
</evidence>
<dbReference type="EMBL" id="JAAALK010001404">
    <property type="protein sequence ID" value="KAG8042982.1"/>
    <property type="molecule type" value="Genomic_DNA"/>
</dbReference>